<protein>
    <submittedName>
        <fullName evidence="1">Uncharacterized protein</fullName>
    </submittedName>
</protein>
<reference evidence="1 2" key="1">
    <citation type="submission" date="2014-04" db="EMBL/GenBank/DDBJ databases">
        <authorList>
            <consortium name="DOE Joint Genome Institute"/>
            <person name="Kuo A."/>
            <person name="Tarkka M."/>
            <person name="Buscot F."/>
            <person name="Kohler A."/>
            <person name="Nagy L.G."/>
            <person name="Floudas D."/>
            <person name="Copeland A."/>
            <person name="Barry K.W."/>
            <person name="Cichocki N."/>
            <person name="Veneault-Fourrey C."/>
            <person name="LaButti K."/>
            <person name="Lindquist E.A."/>
            <person name="Lipzen A."/>
            <person name="Lundell T."/>
            <person name="Morin E."/>
            <person name="Murat C."/>
            <person name="Sun H."/>
            <person name="Tunlid A."/>
            <person name="Henrissat B."/>
            <person name="Grigoriev I.V."/>
            <person name="Hibbett D.S."/>
            <person name="Martin F."/>
            <person name="Nordberg H.P."/>
            <person name="Cantor M.N."/>
            <person name="Hua S.X."/>
        </authorList>
    </citation>
    <scope>NUCLEOTIDE SEQUENCE [LARGE SCALE GENOMIC DNA]</scope>
    <source>
        <strain evidence="1 2">F 1598</strain>
    </source>
</reference>
<dbReference type="Proteomes" id="UP000054166">
    <property type="component" value="Unassembled WGS sequence"/>
</dbReference>
<reference evidence="2" key="2">
    <citation type="submission" date="2015-01" db="EMBL/GenBank/DDBJ databases">
        <title>Evolutionary Origins and Diversification of the Mycorrhizal Mutualists.</title>
        <authorList>
            <consortium name="DOE Joint Genome Institute"/>
            <consortium name="Mycorrhizal Genomics Consortium"/>
            <person name="Kohler A."/>
            <person name="Kuo A."/>
            <person name="Nagy L.G."/>
            <person name="Floudas D."/>
            <person name="Copeland A."/>
            <person name="Barry K.W."/>
            <person name="Cichocki N."/>
            <person name="Veneault-Fourrey C."/>
            <person name="LaButti K."/>
            <person name="Lindquist E.A."/>
            <person name="Lipzen A."/>
            <person name="Lundell T."/>
            <person name="Morin E."/>
            <person name="Murat C."/>
            <person name="Riley R."/>
            <person name="Ohm R."/>
            <person name="Sun H."/>
            <person name="Tunlid A."/>
            <person name="Henrissat B."/>
            <person name="Grigoriev I.V."/>
            <person name="Hibbett D.S."/>
            <person name="Martin F."/>
        </authorList>
    </citation>
    <scope>NUCLEOTIDE SEQUENCE [LARGE SCALE GENOMIC DNA]</scope>
    <source>
        <strain evidence="2">F 1598</strain>
    </source>
</reference>
<name>A0A0C3EYM9_PILCF</name>
<accession>A0A0C3EYM9</accession>
<dbReference type="AlphaFoldDB" id="A0A0C3EYM9"/>
<evidence type="ECO:0000313" key="2">
    <source>
        <dbReference type="Proteomes" id="UP000054166"/>
    </source>
</evidence>
<dbReference type="InParanoid" id="A0A0C3EYM9"/>
<evidence type="ECO:0000313" key="1">
    <source>
        <dbReference type="EMBL" id="KIM73054.1"/>
    </source>
</evidence>
<dbReference type="EMBL" id="KN833094">
    <property type="protein sequence ID" value="KIM73054.1"/>
    <property type="molecule type" value="Genomic_DNA"/>
</dbReference>
<dbReference type="STRING" id="765440.A0A0C3EYM9"/>
<dbReference type="OrthoDB" id="3187773at2759"/>
<dbReference type="HOGENOM" id="CLU_006344_16_0_1"/>
<proteinExistence type="predicted"/>
<sequence length="144" mass="16391">MHREQICTMPSWRRGPPQYDCIFVHTDPLVEGMHALDVAWVQAFFSFVSQGITYPCALAHWFSWVGNEADEDTGMWVVEPDMDKTGSPIADIIHLDTILHTAHLMGVSGEAFVPKTLTPDNSLDLFYSFYVNKFIDHHAFEIAF</sequence>
<organism evidence="1 2">
    <name type="scientific">Piloderma croceum (strain F 1598)</name>
    <dbReference type="NCBI Taxonomy" id="765440"/>
    <lineage>
        <taxon>Eukaryota</taxon>
        <taxon>Fungi</taxon>
        <taxon>Dikarya</taxon>
        <taxon>Basidiomycota</taxon>
        <taxon>Agaricomycotina</taxon>
        <taxon>Agaricomycetes</taxon>
        <taxon>Agaricomycetidae</taxon>
        <taxon>Atheliales</taxon>
        <taxon>Atheliaceae</taxon>
        <taxon>Piloderma</taxon>
    </lineage>
</organism>
<keyword evidence="2" id="KW-1185">Reference proteome</keyword>
<gene>
    <name evidence="1" type="ORF">PILCRDRAFT_81422</name>
</gene>